<reference evidence="3 4" key="1">
    <citation type="submission" date="2017-09" db="EMBL/GenBank/DDBJ databases">
        <title>Bacterial strain isolated from the female urinary microbiota.</title>
        <authorList>
            <person name="Thomas-White K."/>
            <person name="Kumar N."/>
            <person name="Forster S."/>
            <person name="Putonti C."/>
            <person name="Lawley T."/>
            <person name="Wolfe A.J."/>
        </authorList>
    </citation>
    <scope>NUCLEOTIDE SEQUENCE [LARGE SCALE GENOMIC DNA]</scope>
    <source>
        <strain evidence="3 4">UMB0792</strain>
    </source>
</reference>
<evidence type="ECO:0000313" key="4">
    <source>
        <dbReference type="Proteomes" id="UP000235836"/>
    </source>
</evidence>
<dbReference type="EMBL" id="PNHG01000018">
    <property type="protein sequence ID" value="PMC63720.1"/>
    <property type="molecule type" value="Genomic_DNA"/>
</dbReference>
<evidence type="ECO:0000313" key="3">
    <source>
        <dbReference type="EMBL" id="PMC63720.1"/>
    </source>
</evidence>
<dbReference type="RefSeq" id="WP_102724439.1">
    <property type="nucleotide sequence ID" value="NZ_JBHRZL010000012.1"/>
</dbReference>
<keyword evidence="1" id="KW-0812">Transmembrane</keyword>
<sequence>MKRTITAVIAAATAFSLAVVPAQAAESSKPEINLPGQNSSKLDDKEVIGDAIAPGSDRTKIIESIIKGKEGEDKAKALGPLASSLKSDKTNGWTFGTTFNILLGTGITALLLVIFNFAKGGIKF</sequence>
<dbReference type="AlphaFoldDB" id="A0A2N6T305"/>
<name>A0A2N6T305_9CORY</name>
<organism evidence="3 4">
    <name type="scientific">Corynebacterium tuscaniense</name>
    <dbReference type="NCBI Taxonomy" id="302449"/>
    <lineage>
        <taxon>Bacteria</taxon>
        <taxon>Bacillati</taxon>
        <taxon>Actinomycetota</taxon>
        <taxon>Actinomycetes</taxon>
        <taxon>Mycobacteriales</taxon>
        <taxon>Corynebacteriaceae</taxon>
        <taxon>Corynebacterium</taxon>
    </lineage>
</organism>
<gene>
    <name evidence="3" type="ORF">CJ203_09740</name>
</gene>
<feature type="transmembrane region" description="Helical" evidence="1">
    <location>
        <begin position="93"/>
        <end position="118"/>
    </location>
</feature>
<feature type="signal peptide" evidence="2">
    <location>
        <begin position="1"/>
        <end position="24"/>
    </location>
</feature>
<keyword evidence="1" id="KW-0472">Membrane</keyword>
<evidence type="ECO:0008006" key="5">
    <source>
        <dbReference type="Google" id="ProtNLM"/>
    </source>
</evidence>
<protein>
    <recommendedName>
        <fullName evidence="5">Secreted protein</fullName>
    </recommendedName>
</protein>
<evidence type="ECO:0000256" key="2">
    <source>
        <dbReference type="SAM" id="SignalP"/>
    </source>
</evidence>
<proteinExistence type="predicted"/>
<feature type="chain" id="PRO_5014970094" description="Secreted protein" evidence="2">
    <location>
        <begin position="25"/>
        <end position="124"/>
    </location>
</feature>
<keyword evidence="2" id="KW-0732">Signal</keyword>
<keyword evidence="1" id="KW-1133">Transmembrane helix</keyword>
<accession>A0A2N6T305</accession>
<keyword evidence="4" id="KW-1185">Reference proteome</keyword>
<evidence type="ECO:0000256" key="1">
    <source>
        <dbReference type="SAM" id="Phobius"/>
    </source>
</evidence>
<dbReference type="Proteomes" id="UP000235836">
    <property type="component" value="Unassembled WGS sequence"/>
</dbReference>
<comment type="caution">
    <text evidence="3">The sequence shown here is derived from an EMBL/GenBank/DDBJ whole genome shotgun (WGS) entry which is preliminary data.</text>
</comment>